<evidence type="ECO:0000313" key="2">
    <source>
        <dbReference type="Proteomes" id="UP000249402"/>
    </source>
</evidence>
<dbReference type="VEuPathDB" id="FungiDB:BO80DRAFT_464241"/>
<keyword evidence="2" id="KW-1185">Reference proteome</keyword>
<dbReference type="GeneID" id="37227504"/>
<dbReference type="InterPro" id="IPR011009">
    <property type="entry name" value="Kinase-like_dom_sf"/>
</dbReference>
<evidence type="ECO:0008006" key="3">
    <source>
        <dbReference type="Google" id="ProtNLM"/>
    </source>
</evidence>
<dbReference type="SUPFAM" id="SSF56112">
    <property type="entry name" value="Protein kinase-like (PK-like)"/>
    <property type="match status" value="1"/>
</dbReference>
<accession>A0A395H3C1</accession>
<dbReference type="Proteomes" id="UP000249402">
    <property type="component" value="Unassembled WGS sequence"/>
</dbReference>
<reference evidence="1 2" key="1">
    <citation type="submission" date="2018-02" db="EMBL/GenBank/DDBJ databases">
        <title>The genomes of Aspergillus section Nigri reveals drivers in fungal speciation.</title>
        <authorList>
            <consortium name="DOE Joint Genome Institute"/>
            <person name="Vesth T.C."/>
            <person name="Nybo J."/>
            <person name="Theobald S."/>
            <person name="Brandl J."/>
            <person name="Frisvad J.C."/>
            <person name="Nielsen K.F."/>
            <person name="Lyhne E.K."/>
            <person name="Kogle M.E."/>
            <person name="Kuo A."/>
            <person name="Riley R."/>
            <person name="Clum A."/>
            <person name="Nolan M."/>
            <person name="Lipzen A."/>
            <person name="Salamov A."/>
            <person name="Henrissat B."/>
            <person name="Wiebenga A."/>
            <person name="De vries R.P."/>
            <person name="Grigoriev I.V."/>
            <person name="Mortensen U.H."/>
            <person name="Andersen M.R."/>
            <person name="Baker S.E."/>
        </authorList>
    </citation>
    <scope>NUCLEOTIDE SEQUENCE [LARGE SCALE GENOMIC DNA]</scope>
    <source>
        <strain evidence="1 2">CBS 121593</strain>
    </source>
</reference>
<name>A0A395H3C1_9EURO</name>
<dbReference type="OrthoDB" id="2942798at2759"/>
<evidence type="ECO:0000313" key="1">
    <source>
        <dbReference type="EMBL" id="RAL01695.1"/>
    </source>
</evidence>
<gene>
    <name evidence="1" type="ORF">BO80DRAFT_464241</name>
</gene>
<proteinExistence type="predicted"/>
<protein>
    <recommendedName>
        <fullName evidence="3">Protein kinase domain-containing protein</fullName>
    </recommendedName>
</protein>
<dbReference type="AlphaFoldDB" id="A0A395H3C1"/>
<sequence>MASALQNAQPSHDQILYLGDQPIPVTEVIRLDPNRTVYRVGIEPVGDLPQTVIVKQQKEGWEKEFRQEAEAYEKLNPLQGTVIPRLFGQGSFDGVPALVLSEVIGTTLYDLAHCRESPIHEKTLRTQLETVFTLLSEYGAVYWDQKVDNFLLCSEEDSGSSKVMVVDLEQVRFPGTFRSWEGKVNRNGARSLMRDFRDIRYPDREASPVRSWMAGSVRQDESVSRTTESSSLGVLCAR</sequence>
<organism evidence="1 2">
    <name type="scientific">Aspergillus ibericus CBS 121593</name>
    <dbReference type="NCBI Taxonomy" id="1448316"/>
    <lineage>
        <taxon>Eukaryota</taxon>
        <taxon>Fungi</taxon>
        <taxon>Dikarya</taxon>
        <taxon>Ascomycota</taxon>
        <taxon>Pezizomycotina</taxon>
        <taxon>Eurotiomycetes</taxon>
        <taxon>Eurotiomycetidae</taxon>
        <taxon>Eurotiales</taxon>
        <taxon>Aspergillaceae</taxon>
        <taxon>Aspergillus</taxon>
        <taxon>Aspergillus subgen. Circumdati</taxon>
    </lineage>
</organism>
<dbReference type="EMBL" id="KZ824434">
    <property type="protein sequence ID" value="RAL01695.1"/>
    <property type="molecule type" value="Genomic_DNA"/>
</dbReference>
<dbReference type="RefSeq" id="XP_025576022.1">
    <property type="nucleotide sequence ID" value="XM_025722639.1"/>
</dbReference>